<gene>
    <name evidence="1" type="ORF">EF834_13710</name>
</gene>
<dbReference type="OrthoDB" id="5195799at2"/>
<dbReference type="Proteomes" id="UP000284333">
    <property type="component" value="Unassembled WGS sequence"/>
</dbReference>
<evidence type="ECO:0000313" key="1">
    <source>
        <dbReference type="EMBL" id="RVW01494.1"/>
    </source>
</evidence>
<dbReference type="AlphaFoldDB" id="A0A3S3BHM8"/>
<name>A0A3S3BHM8_9NOCA</name>
<organism evidence="1 2">
    <name type="scientific">Rhodococcus spongiicola</name>
    <dbReference type="NCBI Taxonomy" id="2487352"/>
    <lineage>
        <taxon>Bacteria</taxon>
        <taxon>Bacillati</taxon>
        <taxon>Actinomycetota</taxon>
        <taxon>Actinomycetes</taxon>
        <taxon>Mycobacteriales</taxon>
        <taxon>Nocardiaceae</taxon>
        <taxon>Rhodococcus</taxon>
    </lineage>
</organism>
<dbReference type="RefSeq" id="WP_127947793.1">
    <property type="nucleotide sequence ID" value="NZ_RKLN01000005.1"/>
</dbReference>
<keyword evidence="2" id="KW-1185">Reference proteome</keyword>
<evidence type="ECO:0000313" key="2">
    <source>
        <dbReference type="Proteomes" id="UP000284333"/>
    </source>
</evidence>
<sequence>MTGSPTAPVSAAERAAEAALAVPGVAGLHGGEFGTIATYLPGRRITGVQINADSCAVHLILRYPADLFETAERVRTAVRSIVGIPVDVTIEDITDETGPEL</sequence>
<protein>
    <submittedName>
        <fullName evidence="1">Asp23/Gls24 family envelope stress response protein</fullName>
    </submittedName>
</protein>
<reference evidence="1 2" key="1">
    <citation type="submission" date="2018-11" db="EMBL/GenBank/DDBJ databases">
        <title>Rhodococcus spongicola sp. nov. and Rhodococcus xishaensis sp. nov. from marine sponges.</title>
        <authorList>
            <person name="Li L."/>
            <person name="Lin H.W."/>
        </authorList>
    </citation>
    <scope>NUCLEOTIDE SEQUENCE [LARGE SCALE GENOMIC DNA]</scope>
    <source>
        <strain evidence="1 2">LHW50502</strain>
    </source>
</reference>
<comment type="caution">
    <text evidence="1">The sequence shown here is derived from an EMBL/GenBank/DDBJ whole genome shotgun (WGS) entry which is preliminary data.</text>
</comment>
<dbReference type="EMBL" id="RKLN01000005">
    <property type="protein sequence ID" value="RVW01494.1"/>
    <property type="molecule type" value="Genomic_DNA"/>
</dbReference>
<accession>A0A3S3BHM8</accession>
<proteinExistence type="predicted"/>